<keyword evidence="2" id="KW-1185">Reference proteome</keyword>
<sequence>MAKLIRVHNITQHAMGIIVNKQVKEQRPPPEVGEGKPSEKKIAKKRGTWIFSSSQLHPEKQVVRTKGKDWELLEPNHHDFMAY</sequence>
<proteinExistence type="predicted"/>
<gene>
    <name evidence="1" type="ORF">A6R68_13746</name>
</gene>
<dbReference type="STRING" id="56216.A0A1A6H228"/>
<dbReference type="Proteomes" id="UP000092124">
    <property type="component" value="Unassembled WGS sequence"/>
</dbReference>
<protein>
    <submittedName>
        <fullName evidence="1">Uncharacterized protein</fullName>
    </submittedName>
</protein>
<name>A0A1A6H228_NEOLE</name>
<dbReference type="AlphaFoldDB" id="A0A1A6H228"/>
<comment type="caution">
    <text evidence="1">The sequence shown here is derived from an EMBL/GenBank/DDBJ whole genome shotgun (WGS) entry which is preliminary data.</text>
</comment>
<reference evidence="1 2" key="1">
    <citation type="submission" date="2016-06" db="EMBL/GenBank/DDBJ databases">
        <title>The Draft Genome Sequence and Annotation of the Desert Woodrat Neotoma lepida.</title>
        <authorList>
            <person name="Campbell M."/>
            <person name="Oakeson K.F."/>
            <person name="Yandell M."/>
            <person name="Halpert J.R."/>
            <person name="Dearing D."/>
        </authorList>
    </citation>
    <scope>NUCLEOTIDE SEQUENCE [LARGE SCALE GENOMIC DNA]</scope>
    <source>
        <strain evidence="1">417</strain>
        <tissue evidence="1">Liver</tissue>
    </source>
</reference>
<evidence type="ECO:0000313" key="2">
    <source>
        <dbReference type="Proteomes" id="UP000092124"/>
    </source>
</evidence>
<feature type="non-terminal residue" evidence="1">
    <location>
        <position position="83"/>
    </location>
</feature>
<accession>A0A1A6H228</accession>
<organism evidence="1 2">
    <name type="scientific">Neotoma lepida</name>
    <name type="common">Desert woodrat</name>
    <dbReference type="NCBI Taxonomy" id="56216"/>
    <lineage>
        <taxon>Eukaryota</taxon>
        <taxon>Metazoa</taxon>
        <taxon>Chordata</taxon>
        <taxon>Craniata</taxon>
        <taxon>Vertebrata</taxon>
        <taxon>Euteleostomi</taxon>
        <taxon>Mammalia</taxon>
        <taxon>Eutheria</taxon>
        <taxon>Euarchontoglires</taxon>
        <taxon>Glires</taxon>
        <taxon>Rodentia</taxon>
        <taxon>Myomorpha</taxon>
        <taxon>Muroidea</taxon>
        <taxon>Cricetidae</taxon>
        <taxon>Neotominae</taxon>
        <taxon>Neotoma</taxon>
    </lineage>
</organism>
<dbReference type="Gene3D" id="6.10.250.3260">
    <property type="match status" value="1"/>
</dbReference>
<evidence type="ECO:0000313" key="1">
    <source>
        <dbReference type="EMBL" id="OBS71677.1"/>
    </source>
</evidence>
<dbReference type="EMBL" id="LZPO01055754">
    <property type="protein sequence ID" value="OBS71677.1"/>
    <property type="molecule type" value="Genomic_DNA"/>
</dbReference>